<dbReference type="InterPro" id="IPR005119">
    <property type="entry name" value="LysR_subst-bd"/>
</dbReference>
<dbReference type="Pfam" id="PF03466">
    <property type="entry name" value="LysR_substrate"/>
    <property type="match status" value="1"/>
</dbReference>
<feature type="domain" description="HTH lysR-type" evidence="5">
    <location>
        <begin position="10"/>
        <end position="65"/>
    </location>
</feature>
<evidence type="ECO:0000259" key="5">
    <source>
        <dbReference type="PROSITE" id="PS50931"/>
    </source>
</evidence>
<evidence type="ECO:0000256" key="4">
    <source>
        <dbReference type="ARBA" id="ARBA00023163"/>
    </source>
</evidence>
<evidence type="ECO:0000256" key="1">
    <source>
        <dbReference type="ARBA" id="ARBA00009437"/>
    </source>
</evidence>
<reference evidence="7" key="1">
    <citation type="submission" date="2018-05" db="EMBL/GenBank/DDBJ databases">
        <authorList>
            <person name="Li Y."/>
        </authorList>
    </citation>
    <scope>NUCLEOTIDE SEQUENCE [LARGE SCALE GENOMIC DNA]</scope>
    <source>
        <strain evidence="7">3d-2-2</strain>
    </source>
</reference>
<evidence type="ECO:0000313" key="7">
    <source>
        <dbReference type="Proteomes" id="UP000245212"/>
    </source>
</evidence>
<name>A0A2V1K0S0_9BURK</name>
<gene>
    <name evidence="6" type="ORF">DD235_01400</name>
</gene>
<dbReference type="PANTHER" id="PTHR30537">
    <property type="entry name" value="HTH-TYPE TRANSCRIPTIONAL REGULATOR"/>
    <property type="match status" value="1"/>
</dbReference>
<keyword evidence="4" id="KW-0804">Transcription</keyword>
<dbReference type="Gene3D" id="3.40.190.290">
    <property type="match status" value="1"/>
</dbReference>
<sequence length="306" mass="33734">MSTNQVTALMDEMAVFVCVVEAGSFSAAARQLGSTPSAVSRAIARLEKGLGTRLLHRTTRKLGLSESGTQVYGHCRDMLGSAQAALAVSGQLHDTPQGQIRVSVPKAVGRFVVHPHMPDFLAQYPHIDLLMRLDDRYVDLIDGQIDIALRITDQPPPGLMGKRLFDIRHLVCATPAYLARHGTPSHPGDLSQHSCIYLGEEPGDARWKFRHDGKTVSVDVQGRYAANHTGVRLDAVLRHLGIASLPYFTAKEALQQGALVRVLPDWTFQTQYCGALWALYPPMRRLPAKLRVFIAFLAERLADDPR</sequence>
<dbReference type="SUPFAM" id="SSF46785">
    <property type="entry name" value="Winged helix' DNA-binding domain"/>
    <property type="match status" value="1"/>
</dbReference>
<comment type="similarity">
    <text evidence="1">Belongs to the LysR transcriptional regulatory family.</text>
</comment>
<dbReference type="FunFam" id="1.10.10.10:FF:000001">
    <property type="entry name" value="LysR family transcriptional regulator"/>
    <property type="match status" value="1"/>
</dbReference>
<organism evidence="6 7">
    <name type="scientific">Corticimicrobacter populi</name>
    <dbReference type="NCBI Taxonomy" id="2175229"/>
    <lineage>
        <taxon>Bacteria</taxon>
        <taxon>Pseudomonadati</taxon>
        <taxon>Pseudomonadota</taxon>
        <taxon>Betaproteobacteria</taxon>
        <taxon>Burkholderiales</taxon>
        <taxon>Alcaligenaceae</taxon>
        <taxon>Corticimicrobacter</taxon>
    </lineage>
</organism>
<keyword evidence="3" id="KW-0238">DNA-binding</keyword>
<dbReference type="Proteomes" id="UP000245212">
    <property type="component" value="Unassembled WGS sequence"/>
</dbReference>
<dbReference type="GO" id="GO:0006351">
    <property type="term" value="P:DNA-templated transcription"/>
    <property type="evidence" value="ECO:0007669"/>
    <property type="project" value="TreeGrafter"/>
</dbReference>
<evidence type="ECO:0000256" key="3">
    <source>
        <dbReference type="ARBA" id="ARBA00023125"/>
    </source>
</evidence>
<evidence type="ECO:0000256" key="2">
    <source>
        <dbReference type="ARBA" id="ARBA00023015"/>
    </source>
</evidence>
<dbReference type="Gene3D" id="1.10.10.10">
    <property type="entry name" value="Winged helix-like DNA-binding domain superfamily/Winged helix DNA-binding domain"/>
    <property type="match status" value="1"/>
</dbReference>
<dbReference type="PROSITE" id="PS50931">
    <property type="entry name" value="HTH_LYSR"/>
    <property type="match status" value="1"/>
</dbReference>
<evidence type="ECO:0000313" key="6">
    <source>
        <dbReference type="EMBL" id="PWF24864.1"/>
    </source>
</evidence>
<dbReference type="CDD" id="cd08422">
    <property type="entry name" value="PBP2_CrgA_like"/>
    <property type="match status" value="1"/>
</dbReference>
<dbReference type="InterPro" id="IPR058163">
    <property type="entry name" value="LysR-type_TF_proteobact-type"/>
</dbReference>
<dbReference type="SUPFAM" id="SSF53850">
    <property type="entry name" value="Periplasmic binding protein-like II"/>
    <property type="match status" value="1"/>
</dbReference>
<dbReference type="InterPro" id="IPR036390">
    <property type="entry name" value="WH_DNA-bd_sf"/>
</dbReference>
<protein>
    <submittedName>
        <fullName evidence="6">Transcriptional regulator</fullName>
    </submittedName>
</protein>
<dbReference type="RefSeq" id="WP_109060268.1">
    <property type="nucleotide sequence ID" value="NZ_QETA01000001.1"/>
</dbReference>
<dbReference type="EMBL" id="QETA01000001">
    <property type="protein sequence ID" value="PWF24864.1"/>
    <property type="molecule type" value="Genomic_DNA"/>
</dbReference>
<accession>A0A2V1K0S0</accession>
<keyword evidence="7" id="KW-1185">Reference proteome</keyword>
<dbReference type="GO" id="GO:0043565">
    <property type="term" value="F:sequence-specific DNA binding"/>
    <property type="evidence" value="ECO:0007669"/>
    <property type="project" value="TreeGrafter"/>
</dbReference>
<comment type="caution">
    <text evidence="6">The sequence shown here is derived from an EMBL/GenBank/DDBJ whole genome shotgun (WGS) entry which is preliminary data.</text>
</comment>
<proteinExistence type="inferred from homology"/>
<dbReference type="PANTHER" id="PTHR30537:SF5">
    <property type="entry name" value="HTH-TYPE TRANSCRIPTIONAL ACTIVATOR TTDR-RELATED"/>
    <property type="match status" value="1"/>
</dbReference>
<dbReference type="AlphaFoldDB" id="A0A2V1K0S0"/>
<dbReference type="GO" id="GO:0003700">
    <property type="term" value="F:DNA-binding transcription factor activity"/>
    <property type="evidence" value="ECO:0007669"/>
    <property type="project" value="InterPro"/>
</dbReference>
<dbReference type="Pfam" id="PF00126">
    <property type="entry name" value="HTH_1"/>
    <property type="match status" value="1"/>
</dbReference>
<keyword evidence="2" id="KW-0805">Transcription regulation</keyword>
<dbReference type="InterPro" id="IPR000847">
    <property type="entry name" value="LysR_HTH_N"/>
</dbReference>
<dbReference type="InterPro" id="IPR036388">
    <property type="entry name" value="WH-like_DNA-bd_sf"/>
</dbReference>